<protein>
    <submittedName>
        <fullName evidence="7">TonB family C-terminal domain-containing protein</fullName>
    </submittedName>
</protein>
<dbReference type="PANTHER" id="PTHR34978">
    <property type="entry name" value="POSSIBLE SENSOR-TRANSDUCER PROTEIN BLAR"/>
    <property type="match status" value="1"/>
</dbReference>
<evidence type="ECO:0000256" key="5">
    <source>
        <dbReference type="SAM" id="Phobius"/>
    </source>
</evidence>
<dbReference type="Gene3D" id="3.30.1150.10">
    <property type="match status" value="1"/>
</dbReference>
<sequence>MPTLFIYILQASCAMTLFYLLYISCFKKETFYRYNRIVLLSAFIFSAALPLLPLPALRWTQKPTESASPVNVYFSDNAHASTQTTTTAIVSHWWDPLTQHAATILVTVYTAVVVLLLLLHMLQLLKIRQLVRAGNVYTRNNIRYVQLPGITAPFSFLRTIFFDPNAHAHTELQHVLKHEEAHVQQYHSADMLLSAFYCCICWINPFAWRCKRALQLNLEFLADEAVIQTTDAPDAYQYSLLKIGLAGSRVTIVNHFSKSFIKNRILMMNKTQSPRLRTWRYLLLLPVLALAAGLLAATAPSSAKNDAGSKYLATEKDQLYGVVTRLTTDEDFAVMKKVLLKKGITLHIPTLKRNENGEITDIEFKLTAERWSMKETSGNPFDTYFFYCFPKEGGIGAFPVKSCPQQLLDLALAESNGAVKGITTDSTFLNRFPGGESAYRKTFAKNVRYPRASQQNKAAGVVMLQYKIQPNGTINDIEVLQTPDKALGDEVKRVTGLLPTFAADPSGKTVTVSLRISFMLDNGAGGYIKGPDADNADVIVMGFLPKSISFIQPLALSFFDDPSSPC</sequence>
<dbReference type="InterPro" id="IPR052173">
    <property type="entry name" value="Beta-lactam_resp_regulator"/>
</dbReference>
<dbReference type="GO" id="GO:0055085">
    <property type="term" value="P:transmembrane transport"/>
    <property type="evidence" value="ECO:0007669"/>
    <property type="project" value="InterPro"/>
</dbReference>
<organism evidence="7 8">
    <name type="scientific">Chitinophaga ginsengisegetis</name>
    <dbReference type="NCBI Taxonomy" id="393003"/>
    <lineage>
        <taxon>Bacteria</taxon>
        <taxon>Pseudomonadati</taxon>
        <taxon>Bacteroidota</taxon>
        <taxon>Chitinophagia</taxon>
        <taxon>Chitinophagales</taxon>
        <taxon>Chitinophagaceae</taxon>
        <taxon>Chitinophaga</taxon>
    </lineage>
</organism>
<evidence type="ECO:0000256" key="3">
    <source>
        <dbReference type="ARBA" id="ARBA00022989"/>
    </source>
</evidence>
<dbReference type="PANTHER" id="PTHR34978:SF3">
    <property type="entry name" value="SLR0241 PROTEIN"/>
    <property type="match status" value="1"/>
</dbReference>
<evidence type="ECO:0000256" key="4">
    <source>
        <dbReference type="ARBA" id="ARBA00023136"/>
    </source>
</evidence>
<dbReference type="Proteomes" id="UP000190166">
    <property type="component" value="Unassembled WGS sequence"/>
</dbReference>
<evidence type="ECO:0000256" key="1">
    <source>
        <dbReference type="ARBA" id="ARBA00004167"/>
    </source>
</evidence>
<dbReference type="Pfam" id="PF03544">
    <property type="entry name" value="TonB_C"/>
    <property type="match status" value="1"/>
</dbReference>
<dbReference type="EMBL" id="FUZZ01000003">
    <property type="protein sequence ID" value="SKD08220.1"/>
    <property type="molecule type" value="Genomic_DNA"/>
</dbReference>
<dbReference type="SUPFAM" id="SSF74653">
    <property type="entry name" value="TolA/TonB C-terminal domain"/>
    <property type="match status" value="1"/>
</dbReference>
<dbReference type="InterPro" id="IPR008756">
    <property type="entry name" value="Peptidase_M56"/>
</dbReference>
<dbReference type="NCBIfam" id="TIGR01352">
    <property type="entry name" value="tonB_Cterm"/>
    <property type="match status" value="1"/>
</dbReference>
<proteinExistence type="predicted"/>
<dbReference type="CDD" id="cd07341">
    <property type="entry name" value="M56_BlaR1_MecR1_like"/>
    <property type="match status" value="1"/>
</dbReference>
<feature type="transmembrane region" description="Helical" evidence="5">
    <location>
        <begin position="37"/>
        <end position="56"/>
    </location>
</feature>
<dbReference type="Pfam" id="PF05569">
    <property type="entry name" value="Peptidase_M56"/>
    <property type="match status" value="1"/>
</dbReference>
<feature type="transmembrane region" description="Helical" evidence="5">
    <location>
        <begin position="6"/>
        <end position="25"/>
    </location>
</feature>
<gene>
    <name evidence="7" type="ORF">SAMN05660461_4172</name>
</gene>
<dbReference type="InterPro" id="IPR037682">
    <property type="entry name" value="TonB_C"/>
</dbReference>
<dbReference type="InterPro" id="IPR006260">
    <property type="entry name" value="TonB/TolA_C"/>
</dbReference>
<dbReference type="STRING" id="393003.SAMN05660461_4172"/>
<reference evidence="7 8" key="1">
    <citation type="submission" date="2017-02" db="EMBL/GenBank/DDBJ databases">
        <authorList>
            <person name="Peterson S.W."/>
        </authorList>
    </citation>
    <scope>NUCLEOTIDE SEQUENCE [LARGE SCALE GENOMIC DNA]</scope>
    <source>
        <strain evidence="7 8">DSM 18108</strain>
    </source>
</reference>
<evidence type="ECO:0000256" key="2">
    <source>
        <dbReference type="ARBA" id="ARBA00022692"/>
    </source>
</evidence>
<name>A0A1T5P5Z9_9BACT</name>
<feature type="transmembrane region" description="Helical" evidence="5">
    <location>
        <begin position="101"/>
        <end position="122"/>
    </location>
</feature>
<feature type="domain" description="TonB C-terminal" evidence="6">
    <location>
        <begin position="434"/>
        <end position="529"/>
    </location>
</feature>
<dbReference type="RefSeq" id="WP_079471449.1">
    <property type="nucleotide sequence ID" value="NZ_FUZZ01000003.1"/>
</dbReference>
<accession>A0A1T5P5Z9</accession>
<dbReference type="AlphaFoldDB" id="A0A1T5P5Z9"/>
<keyword evidence="8" id="KW-1185">Reference proteome</keyword>
<evidence type="ECO:0000313" key="8">
    <source>
        <dbReference type="Proteomes" id="UP000190166"/>
    </source>
</evidence>
<evidence type="ECO:0000313" key="7">
    <source>
        <dbReference type="EMBL" id="SKD08220.1"/>
    </source>
</evidence>
<dbReference type="PROSITE" id="PS52015">
    <property type="entry name" value="TONB_CTD"/>
    <property type="match status" value="1"/>
</dbReference>
<keyword evidence="3 5" id="KW-1133">Transmembrane helix</keyword>
<keyword evidence="4 5" id="KW-0472">Membrane</keyword>
<evidence type="ECO:0000259" key="6">
    <source>
        <dbReference type="PROSITE" id="PS52015"/>
    </source>
</evidence>
<comment type="subcellular location">
    <subcellularLocation>
        <location evidence="1">Membrane</location>
        <topology evidence="1">Single-pass membrane protein</topology>
    </subcellularLocation>
</comment>
<dbReference type="GO" id="GO:0016020">
    <property type="term" value="C:membrane"/>
    <property type="evidence" value="ECO:0007669"/>
    <property type="project" value="UniProtKB-SubCell"/>
</dbReference>
<keyword evidence="2 5" id="KW-0812">Transmembrane</keyword>
<feature type="transmembrane region" description="Helical" evidence="5">
    <location>
        <begin position="278"/>
        <end position="297"/>
    </location>
</feature>